<accession>X1VWQ8</accession>
<dbReference type="GO" id="GO:0004748">
    <property type="term" value="F:ribonucleoside-diphosphate reductase activity, thioredoxin disulfide as acceptor"/>
    <property type="evidence" value="ECO:0007669"/>
    <property type="project" value="TreeGrafter"/>
</dbReference>
<evidence type="ECO:0000256" key="4">
    <source>
        <dbReference type="ARBA" id="ARBA00023285"/>
    </source>
</evidence>
<feature type="non-terminal residue" evidence="6">
    <location>
        <position position="103"/>
    </location>
</feature>
<dbReference type="Gene3D" id="3.20.70.20">
    <property type="match status" value="1"/>
</dbReference>
<feature type="non-terminal residue" evidence="6">
    <location>
        <position position="1"/>
    </location>
</feature>
<dbReference type="GO" id="GO:0031419">
    <property type="term" value="F:cobalamin binding"/>
    <property type="evidence" value="ECO:0007669"/>
    <property type="project" value="UniProtKB-KW"/>
</dbReference>
<reference evidence="6" key="1">
    <citation type="journal article" date="2014" name="Front. Microbiol.">
        <title>High frequency of phylogenetically diverse reductive dehalogenase-homologous genes in deep subseafloor sedimentary metagenomes.</title>
        <authorList>
            <person name="Kawai M."/>
            <person name="Futagami T."/>
            <person name="Toyoda A."/>
            <person name="Takaki Y."/>
            <person name="Nishi S."/>
            <person name="Hori S."/>
            <person name="Arai W."/>
            <person name="Tsubouchi T."/>
            <person name="Morono Y."/>
            <person name="Uchiyama I."/>
            <person name="Ito T."/>
            <person name="Fujiyama A."/>
            <person name="Inagaki F."/>
            <person name="Takami H."/>
        </authorList>
    </citation>
    <scope>NUCLEOTIDE SEQUENCE</scope>
    <source>
        <strain evidence="6">Expedition CK06-06</strain>
    </source>
</reference>
<keyword evidence="2" id="KW-0846">Cobalamin</keyword>
<dbReference type="InterPro" id="IPR050862">
    <property type="entry name" value="RdRp_reductase_class-2"/>
</dbReference>
<evidence type="ECO:0000256" key="1">
    <source>
        <dbReference type="ARBA" id="ARBA00001922"/>
    </source>
</evidence>
<keyword evidence="3" id="KW-0560">Oxidoreductase</keyword>
<dbReference type="EMBL" id="BARW01041199">
    <property type="protein sequence ID" value="GAJ23066.1"/>
    <property type="molecule type" value="Genomic_DNA"/>
</dbReference>
<proteinExistence type="predicted"/>
<gene>
    <name evidence="6" type="ORF">S12H4_61831</name>
</gene>
<evidence type="ECO:0000256" key="3">
    <source>
        <dbReference type="ARBA" id="ARBA00023002"/>
    </source>
</evidence>
<dbReference type="PANTHER" id="PTHR43371">
    <property type="entry name" value="VITAMIN B12-DEPENDENT RIBONUCLEOTIDE REDUCTASE"/>
    <property type="match status" value="1"/>
</dbReference>
<feature type="domain" description="Ribonucleotide reductase large subunit C-terminal" evidence="5">
    <location>
        <begin position="1"/>
        <end position="100"/>
    </location>
</feature>
<dbReference type="PANTHER" id="PTHR43371:SF1">
    <property type="entry name" value="RIBONUCLEOSIDE-DIPHOSPHATE REDUCTASE"/>
    <property type="match status" value="1"/>
</dbReference>
<comment type="caution">
    <text evidence="6">The sequence shown here is derived from an EMBL/GenBank/DDBJ whole genome shotgun (WGS) entry which is preliminary data.</text>
</comment>
<keyword evidence="4" id="KW-0170">Cobalt</keyword>
<dbReference type="AlphaFoldDB" id="X1VWQ8"/>
<evidence type="ECO:0000313" key="6">
    <source>
        <dbReference type="EMBL" id="GAJ23066.1"/>
    </source>
</evidence>
<name>X1VWQ8_9ZZZZ</name>
<evidence type="ECO:0000259" key="5">
    <source>
        <dbReference type="Pfam" id="PF02867"/>
    </source>
</evidence>
<evidence type="ECO:0000256" key="2">
    <source>
        <dbReference type="ARBA" id="ARBA00022628"/>
    </source>
</evidence>
<dbReference type="Pfam" id="PF02867">
    <property type="entry name" value="Ribonuc_red_lgC"/>
    <property type="match status" value="1"/>
</dbReference>
<dbReference type="SUPFAM" id="SSF51998">
    <property type="entry name" value="PFL-like glycyl radical enzymes"/>
    <property type="match status" value="1"/>
</dbReference>
<protein>
    <recommendedName>
        <fullName evidence="5">Ribonucleotide reductase large subunit C-terminal domain-containing protein</fullName>
    </recommendedName>
</protein>
<sequence>GFNLSGIRPEGDKVNGQQGVACGPARIVEMLSSAANIRQGGIRQGCNSTVIDVSHPDVMKFIRVKSNPNALPNFYTSIAVSDDFMRAVSRDGDHHLINPRTRE</sequence>
<comment type="cofactor">
    <cofactor evidence="1">
        <name>adenosylcob(III)alamin</name>
        <dbReference type="ChEBI" id="CHEBI:18408"/>
    </cofactor>
</comment>
<organism evidence="6">
    <name type="scientific">marine sediment metagenome</name>
    <dbReference type="NCBI Taxonomy" id="412755"/>
    <lineage>
        <taxon>unclassified sequences</taxon>
        <taxon>metagenomes</taxon>
        <taxon>ecological metagenomes</taxon>
    </lineage>
</organism>
<dbReference type="InterPro" id="IPR000788">
    <property type="entry name" value="RNR_lg_C"/>
</dbReference>